<dbReference type="PANTHER" id="PTHR28037:SF1">
    <property type="entry name" value="ALCOHOL O-ACETYLTRANSFERASE 1-RELATED"/>
    <property type="match status" value="1"/>
</dbReference>
<sequence length="577" mass="63267">MPLQDENPWVLRNACRDQVLDATKRRNPVYPVISRLQLIRAVITEYITNERHKHTSQSIAPTKEQVMTPQTEVIRPCGNMETYSTARHSLGLYRCVADTGRYALPQGISTLSQAKQLLQDAVAQVIAEQPFMQVGIADEDRQTSSFVRVPQINLSNHIQWFPPSHPGSGSGPDFNTGASGPDATLCKHLSHQHDQLWPELTQRPPWKISIIPTQPSQGCEPPPEIEVLYFFHHAISDGTSGSIFHRRLLNALNNPSPSTTHHLQPNNILTLPTPPTLPLPQENLVNGRISWPYFLRELWSAFGPAWLKPKPAATPWTGEAIRLDTPFHTNVRIVAVPAPAVSNLLAACRAQGLTLTPLIHALVAASLARHLPSETAPSFEPSSAISMRRFAQDPTLDTDNKMCVLVTSTSHPISESLTAALRDSSSSSDPTLETAIWTVASSIKTDLQTRLTSLPNDDITAMLRYVSDFHDFFRKKDGKPRGNSWEVSNLGAIEGSRSSDGQAEAEGEDGWKLTRAVFSQSAGTVAQAFCVNVAGIAGGETTITVTWNEAVTSPEVVEGLAGDLEVWTRKLAEGERL</sequence>
<dbReference type="Gene3D" id="3.30.559.10">
    <property type="entry name" value="Chloramphenicol acetyltransferase-like domain"/>
    <property type="match status" value="1"/>
</dbReference>
<dbReference type="GO" id="GO:0008080">
    <property type="term" value="F:N-acetyltransferase activity"/>
    <property type="evidence" value="ECO:0007669"/>
    <property type="project" value="TreeGrafter"/>
</dbReference>
<organism evidence="1 2">
    <name type="scientific">Colletotrichum lupini</name>
    <dbReference type="NCBI Taxonomy" id="145971"/>
    <lineage>
        <taxon>Eukaryota</taxon>
        <taxon>Fungi</taxon>
        <taxon>Dikarya</taxon>
        <taxon>Ascomycota</taxon>
        <taxon>Pezizomycotina</taxon>
        <taxon>Sordariomycetes</taxon>
        <taxon>Hypocreomycetidae</taxon>
        <taxon>Glomerellales</taxon>
        <taxon>Glomerellaceae</taxon>
        <taxon>Colletotrichum</taxon>
        <taxon>Colletotrichum acutatum species complex</taxon>
    </lineage>
</organism>
<evidence type="ECO:0000313" key="2">
    <source>
        <dbReference type="Proteomes" id="UP000830671"/>
    </source>
</evidence>
<gene>
    <name evidence="1" type="ORF">CLUP02_11957</name>
</gene>
<keyword evidence="2" id="KW-1185">Reference proteome</keyword>
<dbReference type="KEGG" id="clup:CLUP02_11957"/>
<dbReference type="Pfam" id="PF07247">
    <property type="entry name" value="AATase"/>
    <property type="match status" value="1"/>
</dbReference>
<dbReference type="PANTHER" id="PTHR28037">
    <property type="entry name" value="ALCOHOL O-ACETYLTRANSFERASE 1-RELATED"/>
    <property type="match status" value="1"/>
</dbReference>
<dbReference type="GeneID" id="73345932"/>
<dbReference type="InterPro" id="IPR052058">
    <property type="entry name" value="Alcohol_O-acetyltransferase"/>
</dbReference>
<evidence type="ECO:0008006" key="3">
    <source>
        <dbReference type="Google" id="ProtNLM"/>
    </source>
</evidence>
<dbReference type="InterPro" id="IPR010828">
    <property type="entry name" value="Atf2/Sli1-like"/>
</dbReference>
<accession>A0A9Q8T190</accession>
<protein>
    <recommendedName>
        <fullName evidence="3">Alcohol acetyltransferase</fullName>
    </recommendedName>
</protein>
<evidence type="ECO:0000313" key="1">
    <source>
        <dbReference type="EMBL" id="UQC86456.1"/>
    </source>
</evidence>
<dbReference type="EMBL" id="CP019478">
    <property type="protein sequence ID" value="UQC86456.1"/>
    <property type="molecule type" value="Genomic_DNA"/>
</dbReference>
<dbReference type="SUPFAM" id="SSF52777">
    <property type="entry name" value="CoA-dependent acyltransferases"/>
    <property type="match status" value="1"/>
</dbReference>
<dbReference type="Proteomes" id="UP000830671">
    <property type="component" value="Chromosome 6"/>
</dbReference>
<name>A0A9Q8T190_9PEZI</name>
<dbReference type="InterPro" id="IPR023213">
    <property type="entry name" value="CAT-like_dom_sf"/>
</dbReference>
<dbReference type="RefSeq" id="XP_049148067.1">
    <property type="nucleotide sequence ID" value="XM_049290922.1"/>
</dbReference>
<reference evidence="1" key="1">
    <citation type="journal article" date="2021" name="Mol. Plant Microbe Interact.">
        <title>Complete Genome Sequence of the Plant-Pathogenic Fungus Colletotrichum lupini.</title>
        <authorList>
            <person name="Baroncelli R."/>
            <person name="Pensec F."/>
            <person name="Da Lio D."/>
            <person name="Boufleur T."/>
            <person name="Vicente I."/>
            <person name="Sarrocco S."/>
            <person name="Picot A."/>
            <person name="Baraldi E."/>
            <person name="Sukno S."/>
            <person name="Thon M."/>
            <person name="Le Floch G."/>
        </authorList>
    </citation>
    <scope>NUCLEOTIDE SEQUENCE</scope>
    <source>
        <strain evidence="1">IMI 504893</strain>
    </source>
</reference>
<dbReference type="AlphaFoldDB" id="A0A9Q8T190"/>
<proteinExistence type="predicted"/>